<dbReference type="Pfam" id="PF02810">
    <property type="entry name" value="SEC-C"/>
    <property type="match status" value="1"/>
</dbReference>
<sequence>MVFTTVPESVTPEVVRACGQLGLVSLPVFVSIAPTAGALPNKCIVNAQAWVESHGGEVVMGWKVNHWPGVLVEFLGHALIRSESFGLRCITPDRHGATQVLFLEDARITYDHTDPLARMPGKRIPSSNHQDVATFISIEEKISAIKMKHPPTSGNIAVYGEDAIALQRLERGKQNSFRDIALRTWRKSDPCPCESGKSFQACCKRGMELSQIAGRAR</sequence>
<proteinExistence type="predicted"/>
<dbReference type="EMBL" id="DPIY01000005">
    <property type="protein sequence ID" value="HCT56405.1"/>
    <property type="molecule type" value="Genomic_DNA"/>
</dbReference>
<protein>
    <recommendedName>
        <fullName evidence="3">SEC-C domain-containing protein</fullName>
    </recommendedName>
</protein>
<dbReference type="AlphaFoldDB" id="A0A3D4V5P4"/>
<comment type="caution">
    <text evidence="1">The sequence shown here is derived from an EMBL/GenBank/DDBJ whole genome shotgun (WGS) entry which is preliminary data.</text>
</comment>
<evidence type="ECO:0000313" key="2">
    <source>
        <dbReference type="Proteomes" id="UP000264071"/>
    </source>
</evidence>
<gene>
    <name evidence="1" type="ORF">DGD08_04240</name>
</gene>
<dbReference type="Proteomes" id="UP000264071">
    <property type="component" value="Unassembled WGS sequence"/>
</dbReference>
<reference evidence="1 2" key="1">
    <citation type="journal article" date="2018" name="Nat. Biotechnol.">
        <title>A standardized bacterial taxonomy based on genome phylogeny substantially revises the tree of life.</title>
        <authorList>
            <person name="Parks D.H."/>
            <person name="Chuvochina M."/>
            <person name="Waite D.W."/>
            <person name="Rinke C."/>
            <person name="Skarshewski A."/>
            <person name="Chaumeil P.A."/>
            <person name="Hugenholtz P."/>
        </authorList>
    </citation>
    <scope>NUCLEOTIDE SEQUENCE [LARGE SCALE GENOMIC DNA]</scope>
    <source>
        <strain evidence="1">UBA8844</strain>
    </source>
</reference>
<evidence type="ECO:0008006" key="3">
    <source>
        <dbReference type="Google" id="ProtNLM"/>
    </source>
</evidence>
<dbReference type="InterPro" id="IPR004027">
    <property type="entry name" value="SEC_C_motif"/>
</dbReference>
<evidence type="ECO:0000313" key="1">
    <source>
        <dbReference type="EMBL" id="HCT56405.1"/>
    </source>
</evidence>
<organism evidence="1 2">
    <name type="scientific">Gemmatimonas aurantiaca</name>
    <dbReference type="NCBI Taxonomy" id="173480"/>
    <lineage>
        <taxon>Bacteria</taxon>
        <taxon>Pseudomonadati</taxon>
        <taxon>Gemmatimonadota</taxon>
        <taxon>Gemmatimonadia</taxon>
        <taxon>Gemmatimonadales</taxon>
        <taxon>Gemmatimonadaceae</taxon>
        <taxon>Gemmatimonas</taxon>
    </lineage>
</organism>
<accession>A0A3D4V5P4</accession>
<name>A0A3D4V5P4_9BACT</name>